<evidence type="ECO:0000313" key="3">
    <source>
        <dbReference type="Proteomes" id="UP000179807"/>
    </source>
</evidence>
<dbReference type="GO" id="GO:0007264">
    <property type="term" value="P:small GTPase-mediated signal transduction"/>
    <property type="evidence" value="ECO:0007669"/>
    <property type="project" value="InterPro"/>
</dbReference>
<dbReference type="PANTHER" id="PTHR23317:SF76">
    <property type="entry name" value="LD20667P"/>
    <property type="match status" value="1"/>
</dbReference>
<reference evidence="2" key="1">
    <citation type="submission" date="2016-10" db="EMBL/GenBank/DDBJ databases">
        <authorList>
            <person name="Benchimol M."/>
            <person name="Almeida L.G."/>
            <person name="Vasconcelos A.T."/>
            <person name="Perreira-Neves A."/>
            <person name="Rosa I.A."/>
            <person name="Tasca T."/>
            <person name="Bogo M.R."/>
            <person name="de Souza W."/>
        </authorList>
    </citation>
    <scope>NUCLEOTIDE SEQUENCE [LARGE SCALE GENOMIC DNA]</scope>
    <source>
        <strain evidence="2">K</strain>
    </source>
</reference>
<feature type="domain" description="DOCKER Lobe A" evidence="1">
    <location>
        <begin position="1013"/>
        <end position="1184"/>
    </location>
</feature>
<dbReference type="InterPro" id="IPR026791">
    <property type="entry name" value="DOCK"/>
</dbReference>
<dbReference type="InterPro" id="IPR043161">
    <property type="entry name" value="DOCK_C_lobe_A"/>
</dbReference>
<dbReference type="GO" id="GO:0005085">
    <property type="term" value="F:guanyl-nucleotide exchange factor activity"/>
    <property type="evidence" value="ECO:0007669"/>
    <property type="project" value="InterPro"/>
</dbReference>
<sequence>MGCTIITAAEAILRYKHTKKPDPPSIIQCTNEYILSEEDKTTNVQKLEKSTIMQFLNRTSIDVENGSVFELKPISSIIAPTVPNQPFLTIPPPLSSLSVSCLHVVPSSISVHGSVIQLSDYRGCIFLYDQDKNSVASEAVYFVCTNGKFKYPQTNGNDIYFECQNCKPTLLLVMILMHSKTLPLDKFIERITSRGTPSDDIRSPAIPFAYSFVSPFQTGKTEFSFNFPWTIVRPPHRFENLVDLSGNDVESISLIGKVNIQIIPFESLPKVCLASDQDINYPLLALSIPQRTFFPTSIISVSMISFSFNKQPKGDYAIFKMYLSNDLTDPTKPDGIPVFVSRTDESVTNVYQSIAMPLHKHIVFPDIVRMKLDKPLKPTSNIIIQFLTIYKDSPSVYKLTAFPLFIDGNIITSTNHSYYTHHSKDLKNCPEYLSKCKQSRKSSVNLCIDIPQVFYPSPHLSQLATAMVPQQVQWNTFKQLQPEIILPQLIPIIAKLFTIISPLTAEYLLDIISMFEPDDSKPQIKSWLYHNFDPNAVKTRFLSSFTNSIENLIQNAIESNHINIIENLIKSFDIICDILITSYLLKMEDYFPKSLYSLFLRFSTVISIYAKRTDFSDVIEMNIHFGNLMFIFHSLTNEFIMDVFRIHIKNIIDSENPDALVLIWDFIMRFTDTNEFAIFLATHFPIKSISRVIFSPYSPVLSVIFLAMSKTFLSGNYSAIAGCCAFMSRLCLPLEDIPSQMRYRIAYAFYPLLDILSSNYEKLPFEHRLEVIPAILFMIGYSPQQLLRFHFIASSANIQNHFIKFFDSAVETCLEAIGPNSHTLSLYNGAFDQLTERILQFFNFNIKVLNESVQSAIEVLSKLTNSPYQIPNNFPRLFDTISRIILYYPGQRSLVSSLLAIVTSNQHLVRCFATSLILLFFKSDFDTRKNVVVSSVEVLDTLTNLMLHSPKIENIKMYKLMLTTVSEMSTIFKNDTFTQKLNERTTAANYIADIIEKLRIADHPPEEHCKFVMQIADQYKTYPSMRVNWLREIVQINLKRNSIASAFVAQLHICALIATVIQHESEHVETSEFNKQFNLLVCQPISTAKFVLSPRLFEFFPSVLVETKIDFRSLSEDFKFIASDFTINYLNDALTEAIKLGIQAKLFYSVRPLYSLQLRIMVDQGKYGAMGEICHFLGELFDSLKASETTTHNTPLSFYTVENKIYTVEEGREKEFEQSFALKPNFDKIYKYEDIVKDGSDLENPHCWDTFRKKPSIKEIEMVSNCNAEEIQLIQFKTKLPLPCYMLCSEIVQEMTVKITLLKHAQLETDKVNILCLQIVNEFERFFPCKNTRKLFGDFKIHFEHDISRLISAFNMIFFNEDCVGRILIILSNKGGKEQANELAFSMHPTLERLIRVFRKAIDSLNNKNDLNEYYESVKESLNKFQEDFSITKPFDTKPFEGKTDPLLEKFDWE</sequence>
<dbReference type="Pfam" id="PF06920">
    <property type="entry name" value="DHR-2_Lobe_A"/>
    <property type="match status" value="1"/>
</dbReference>
<evidence type="ECO:0000259" key="1">
    <source>
        <dbReference type="Pfam" id="PF06920"/>
    </source>
</evidence>
<keyword evidence="3" id="KW-1185">Reference proteome</keyword>
<protein>
    <recommendedName>
        <fullName evidence="1">DOCKER Lobe A domain-containing protein</fullName>
    </recommendedName>
</protein>
<dbReference type="SUPFAM" id="SSF48371">
    <property type="entry name" value="ARM repeat"/>
    <property type="match status" value="1"/>
</dbReference>
<dbReference type="Gene3D" id="1.25.40.410">
    <property type="match status" value="1"/>
</dbReference>
<comment type="caution">
    <text evidence="2">The sequence shown here is derived from an EMBL/GenBank/DDBJ whole genome shotgun (WGS) entry which is preliminary data.</text>
</comment>
<dbReference type="EMBL" id="MLAK01001067">
    <property type="protein sequence ID" value="OHS98256.1"/>
    <property type="molecule type" value="Genomic_DNA"/>
</dbReference>
<dbReference type="Proteomes" id="UP000179807">
    <property type="component" value="Unassembled WGS sequence"/>
</dbReference>
<name>A0A1J4JGH3_9EUKA</name>
<dbReference type="GeneID" id="94844920"/>
<dbReference type="InterPro" id="IPR046769">
    <property type="entry name" value="DOCKER_Lobe_A"/>
</dbReference>
<dbReference type="RefSeq" id="XP_068351393.1">
    <property type="nucleotide sequence ID" value="XM_068510216.1"/>
</dbReference>
<dbReference type="PANTHER" id="PTHR23317">
    <property type="entry name" value="DEDICATOR OF CYTOKINESIS DOCK"/>
    <property type="match status" value="1"/>
</dbReference>
<proteinExistence type="predicted"/>
<dbReference type="VEuPathDB" id="TrichDB:TRFO_35381"/>
<gene>
    <name evidence="2" type="ORF">TRFO_35381</name>
</gene>
<dbReference type="OrthoDB" id="10529965at2759"/>
<accession>A0A1J4JGH3</accession>
<dbReference type="InterPro" id="IPR016024">
    <property type="entry name" value="ARM-type_fold"/>
</dbReference>
<evidence type="ECO:0000313" key="2">
    <source>
        <dbReference type="EMBL" id="OHS98256.1"/>
    </source>
</evidence>
<organism evidence="2 3">
    <name type="scientific">Tritrichomonas foetus</name>
    <dbReference type="NCBI Taxonomy" id="1144522"/>
    <lineage>
        <taxon>Eukaryota</taxon>
        <taxon>Metamonada</taxon>
        <taxon>Parabasalia</taxon>
        <taxon>Tritrichomonadida</taxon>
        <taxon>Tritrichomonadidae</taxon>
        <taxon>Tritrichomonas</taxon>
    </lineage>
</organism>